<keyword evidence="2 4" id="KW-0732">Signal</keyword>
<dbReference type="Pfam" id="PF13458">
    <property type="entry name" value="Peripla_BP_6"/>
    <property type="match status" value="1"/>
</dbReference>
<organism evidence="6 7">
    <name type="scientific">Azospirillum oryzae</name>
    <dbReference type="NCBI Taxonomy" id="286727"/>
    <lineage>
        <taxon>Bacteria</taxon>
        <taxon>Pseudomonadati</taxon>
        <taxon>Pseudomonadota</taxon>
        <taxon>Alphaproteobacteria</taxon>
        <taxon>Rhodospirillales</taxon>
        <taxon>Azospirillaceae</taxon>
        <taxon>Azospirillum</taxon>
    </lineage>
</organism>
<feature type="signal peptide" evidence="4">
    <location>
        <begin position="1"/>
        <end position="21"/>
    </location>
</feature>
<dbReference type="InterPro" id="IPR028082">
    <property type="entry name" value="Peripla_BP_I"/>
</dbReference>
<dbReference type="Proteomes" id="UP000192936">
    <property type="component" value="Unassembled WGS sequence"/>
</dbReference>
<name>A0A1X7DSE9_9PROT</name>
<dbReference type="InterPro" id="IPR051010">
    <property type="entry name" value="BCAA_transport"/>
</dbReference>
<dbReference type="EMBL" id="FXAK01000001">
    <property type="protein sequence ID" value="SMF20873.1"/>
    <property type="molecule type" value="Genomic_DNA"/>
</dbReference>
<evidence type="ECO:0000256" key="2">
    <source>
        <dbReference type="ARBA" id="ARBA00022729"/>
    </source>
</evidence>
<dbReference type="Gene3D" id="3.40.50.2300">
    <property type="match status" value="2"/>
</dbReference>
<dbReference type="CDD" id="cd06327">
    <property type="entry name" value="PBP1_SBP-like"/>
    <property type="match status" value="1"/>
</dbReference>
<dbReference type="SUPFAM" id="SSF53822">
    <property type="entry name" value="Periplasmic binding protein-like I"/>
    <property type="match status" value="1"/>
</dbReference>
<evidence type="ECO:0000256" key="4">
    <source>
        <dbReference type="SAM" id="SignalP"/>
    </source>
</evidence>
<accession>A0A1X7DSE9</accession>
<keyword evidence="3" id="KW-0813">Transport</keyword>
<dbReference type="GO" id="GO:0006865">
    <property type="term" value="P:amino acid transport"/>
    <property type="evidence" value="ECO:0007669"/>
    <property type="project" value="UniProtKB-KW"/>
</dbReference>
<protein>
    <submittedName>
        <fullName evidence="6">Amino acid/amide ABC transporter substrate-binding protein, HAAT family</fullName>
    </submittedName>
</protein>
<feature type="domain" description="Leucine-binding protein" evidence="5">
    <location>
        <begin position="27"/>
        <end position="365"/>
    </location>
</feature>
<proteinExistence type="inferred from homology"/>
<keyword evidence="3" id="KW-0029">Amino-acid transport</keyword>
<evidence type="ECO:0000256" key="3">
    <source>
        <dbReference type="ARBA" id="ARBA00022970"/>
    </source>
</evidence>
<comment type="similarity">
    <text evidence="1">Belongs to the leucine-binding protein family.</text>
</comment>
<dbReference type="AlphaFoldDB" id="A0A1X7DSE9"/>
<evidence type="ECO:0000313" key="6">
    <source>
        <dbReference type="EMBL" id="SMF20873.1"/>
    </source>
</evidence>
<reference evidence="6 7" key="1">
    <citation type="submission" date="2017-04" db="EMBL/GenBank/DDBJ databases">
        <authorList>
            <person name="Afonso C.L."/>
            <person name="Miller P.J."/>
            <person name="Scott M.A."/>
            <person name="Spackman E."/>
            <person name="Goraichik I."/>
            <person name="Dimitrov K.M."/>
            <person name="Suarez D.L."/>
            <person name="Swayne D.E."/>
        </authorList>
    </citation>
    <scope>NUCLEOTIDE SEQUENCE [LARGE SCALE GENOMIC DNA]</scope>
    <source>
        <strain evidence="6 7">A2P</strain>
    </source>
</reference>
<evidence type="ECO:0000259" key="5">
    <source>
        <dbReference type="Pfam" id="PF13458"/>
    </source>
</evidence>
<sequence length="402" mass="42820">MRIAFIAALAAGIAAGGPAAAQISDGTIKIGVLNDRSGLYADLGGEGSVVAAKMAVEEFGGKVAGKPVVLVSADHQNKPDVGSAIAREWIDRDGVDAIVDVPHSATALGVLSVTREKNRMLMLSGPASTDFTGKSCAPTTIHWTYDSYAMANSTVRGLVKQGADTWFFLTGDNAGSHSQERDGIAFVEKAGGKVLGTVRHPLNTLDFSSYLLQAQASKSKIIGLANAGGDTVNAIKQAAEFGIVQSGQRLVGLLIFITDVHSIGLKDAQGLVFTESFYWDQDEKTRAWSRKFMERFGGRAPTAAQAGVYGAVLHYLKAVEKAGTDDSLTVSKTMKEIPVNDMFSDNFKIRADGRVVRDMYLFQVKSPAESKGAWDYYKILGRVPGDEAYRPMSEGGCPLVGQ</sequence>
<gene>
    <name evidence="6" type="ORF">SAMN02982917_0932</name>
</gene>
<evidence type="ECO:0000313" key="7">
    <source>
        <dbReference type="Proteomes" id="UP000192936"/>
    </source>
</evidence>
<feature type="chain" id="PRO_5012440045" evidence="4">
    <location>
        <begin position="22"/>
        <end position="402"/>
    </location>
</feature>
<dbReference type="PANTHER" id="PTHR30483:SF6">
    <property type="entry name" value="PERIPLASMIC BINDING PROTEIN OF ABC TRANSPORTER FOR NATURAL AMINO ACIDS"/>
    <property type="match status" value="1"/>
</dbReference>
<evidence type="ECO:0000256" key="1">
    <source>
        <dbReference type="ARBA" id="ARBA00010062"/>
    </source>
</evidence>
<dbReference type="RefSeq" id="WP_085082708.1">
    <property type="nucleotide sequence ID" value="NZ_FXAK01000001.1"/>
</dbReference>
<dbReference type="InterPro" id="IPR028081">
    <property type="entry name" value="Leu-bd"/>
</dbReference>
<dbReference type="PANTHER" id="PTHR30483">
    <property type="entry name" value="LEUCINE-SPECIFIC-BINDING PROTEIN"/>
    <property type="match status" value="1"/>
</dbReference>
<dbReference type="STRING" id="286727.SAMN02982917_0932"/>
<dbReference type="OrthoDB" id="5450279at2"/>